<dbReference type="InterPro" id="IPR046341">
    <property type="entry name" value="SET_dom_sf"/>
</dbReference>
<keyword evidence="2 4" id="KW-0808">Transferase</keyword>
<evidence type="ECO:0000256" key="3">
    <source>
        <dbReference type="ARBA" id="ARBA00022691"/>
    </source>
</evidence>
<sequence length="255" mass="29382">MGKKSQSKQSKTNKQSALLRPKDETVKLSPQKRSELNQLVDKLLKVTSVGVNSGKIRDNHIITEKLLNKIINIESGITSNLLPKPERKVCTITDWMIENGAKIDGVEIGEFDGYEYGLKAVKDIKEGELLICVPRKLMMTTEFARTSELEFLFKNDPMLAHMPNIILALFLLLEKFKENSFWRPYIESLPNEYTTVMYFSLQELEELKGSPTYEPAMKQCQNVARQYGYLYNLFQNSSDQASLILKNSFTYEQYR</sequence>
<keyword evidence="3 4" id="KW-0949">S-adenosyl-L-methionine</keyword>
<keyword evidence="7" id="KW-1185">Reference proteome</keyword>
<dbReference type="Gene3D" id="3.90.1410.10">
    <property type="entry name" value="set domain protein methyltransferase, domain 1"/>
    <property type="match status" value="1"/>
</dbReference>
<evidence type="ECO:0000256" key="1">
    <source>
        <dbReference type="ARBA" id="ARBA00022603"/>
    </source>
</evidence>
<dbReference type="PANTHER" id="PTHR13271:SF47">
    <property type="entry name" value="ACTIN-HISTIDINE N-METHYLTRANSFERASE"/>
    <property type="match status" value="1"/>
</dbReference>
<organism evidence="6 7">
    <name type="scientific">Rhynocoris fuscipes</name>
    <dbReference type="NCBI Taxonomy" id="488301"/>
    <lineage>
        <taxon>Eukaryota</taxon>
        <taxon>Metazoa</taxon>
        <taxon>Ecdysozoa</taxon>
        <taxon>Arthropoda</taxon>
        <taxon>Hexapoda</taxon>
        <taxon>Insecta</taxon>
        <taxon>Pterygota</taxon>
        <taxon>Neoptera</taxon>
        <taxon>Paraneoptera</taxon>
        <taxon>Hemiptera</taxon>
        <taxon>Heteroptera</taxon>
        <taxon>Panheteroptera</taxon>
        <taxon>Cimicomorpha</taxon>
        <taxon>Reduviidae</taxon>
        <taxon>Harpactorinae</taxon>
        <taxon>Harpactorini</taxon>
        <taxon>Rhynocoris</taxon>
    </lineage>
</organism>
<dbReference type="EC" id="2.1.1.85" evidence="4"/>
<gene>
    <name evidence="6" type="ORF">O3M35_001030</name>
</gene>
<feature type="region of interest" description="Disordered" evidence="5">
    <location>
        <begin position="1"/>
        <end position="31"/>
    </location>
</feature>
<evidence type="ECO:0000313" key="7">
    <source>
        <dbReference type="Proteomes" id="UP001461498"/>
    </source>
</evidence>
<name>A0AAW1DNS5_9HEMI</name>
<dbReference type="AlphaFoldDB" id="A0AAW1DNS5"/>
<comment type="similarity">
    <text evidence="4">Belongs to the class V-like SAM-binding methyltransferase superfamily. SETD3 actin-histidine methyltransferase family.</text>
</comment>
<dbReference type="GO" id="GO:0018064">
    <property type="term" value="F:protein-L-histidine N-tele-methyltransferase activity"/>
    <property type="evidence" value="ECO:0007669"/>
    <property type="project" value="UniProtKB-EC"/>
</dbReference>
<evidence type="ECO:0000256" key="4">
    <source>
        <dbReference type="PROSITE-ProRule" id="PRU00898"/>
    </source>
</evidence>
<dbReference type="EMBL" id="JAPXFL010000001">
    <property type="protein sequence ID" value="KAK9512653.1"/>
    <property type="molecule type" value="Genomic_DNA"/>
</dbReference>
<evidence type="ECO:0000256" key="2">
    <source>
        <dbReference type="ARBA" id="ARBA00022679"/>
    </source>
</evidence>
<dbReference type="PROSITE" id="PS51565">
    <property type="entry name" value="SAM_MT85_SETD3"/>
    <property type="match status" value="1"/>
</dbReference>
<dbReference type="SUPFAM" id="SSF82199">
    <property type="entry name" value="SET domain"/>
    <property type="match status" value="1"/>
</dbReference>
<protein>
    <recommendedName>
        <fullName evidence="4">protein-histidine N-methyltransferase</fullName>
        <ecNumber evidence="4">2.1.1.85</ecNumber>
    </recommendedName>
</protein>
<comment type="catalytic activity">
    <reaction evidence="4">
        <text>L-histidyl-[protein] + S-adenosyl-L-methionine = N(tele)-methyl-L-histidyl-[protein] + S-adenosyl-L-homocysteine + H(+)</text>
        <dbReference type="Rhea" id="RHEA:19369"/>
        <dbReference type="Rhea" id="RHEA-COMP:9745"/>
        <dbReference type="Rhea" id="RHEA-COMP:11600"/>
        <dbReference type="ChEBI" id="CHEBI:15378"/>
        <dbReference type="ChEBI" id="CHEBI:16367"/>
        <dbReference type="ChEBI" id="CHEBI:29979"/>
        <dbReference type="ChEBI" id="CHEBI:57856"/>
        <dbReference type="ChEBI" id="CHEBI:59789"/>
        <dbReference type="EC" id="2.1.1.85"/>
    </reaction>
</comment>
<reference evidence="6 7" key="1">
    <citation type="submission" date="2022-12" db="EMBL/GenBank/DDBJ databases">
        <title>Chromosome-level genome assembly of true bugs.</title>
        <authorList>
            <person name="Ma L."/>
            <person name="Li H."/>
        </authorList>
    </citation>
    <scope>NUCLEOTIDE SEQUENCE [LARGE SCALE GENOMIC DNA]</scope>
    <source>
        <strain evidence="6">Lab_2022b</strain>
    </source>
</reference>
<dbReference type="Proteomes" id="UP001461498">
    <property type="component" value="Unassembled WGS sequence"/>
</dbReference>
<evidence type="ECO:0000313" key="6">
    <source>
        <dbReference type="EMBL" id="KAK9512653.1"/>
    </source>
</evidence>
<feature type="compositionally biased region" description="Low complexity" evidence="5">
    <location>
        <begin position="7"/>
        <end position="16"/>
    </location>
</feature>
<keyword evidence="1 4" id="KW-0489">Methyltransferase</keyword>
<dbReference type="PANTHER" id="PTHR13271">
    <property type="entry name" value="UNCHARACTERIZED PUTATIVE METHYLTRANSFERASE"/>
    <property type="match status" value="1"/>
</dbReference>
<dbReference type="GO" id="GO:0016279">
    <property type="term" value="F:protein-lysine N-methyltransferase activity"/>
    <property type="evidence" value="ECO:0007669"/>
    <property type="project" value="TreeGrafter"/>
</dbReference>
<proteinExistence type="inferred from homology"/>
<accession>A0AAW1DNS5</accession>
<comment type="caution">
    <text evidence="6">The sequence shown here is derived from an EMBL/GenBank/DDBJ whole genome shotgun (WGS) entry which is preliminary data.</text>
</comment>
<dbReference type="InterPro" id="IPR050600">
    <property type="entry name" value="SETD3_SETD6_MTase"/>
</dbReference>
<dbReference type="GO" id="GO:0032259">
    <property type="term" value="P:methylation"/>
    <property type="evidence" value="ECO:0007669"/>
    <property type="project" value="UniProtKB-KW"/>
</dbReference>
<evidence type="ECO:0000256" key="5">
    <source>
        <dbReference type="SAM" id="MobiDB-lite"/>
    </source>
</evidence>
<dbReference type="InterPro" id="IPR025785">
    <property type="entry name" value="SETD3"/>
</dbReference>